<feature type="region of interest" description="Disordered" evidence="1">
    <location>
        <begin position="1"/>
        <end position="24"/>
    </location>
</feature>
<sequence length="41" mass="4637">MAPSATGKAQARRRQSHQYRSPPVPYMVLEKRRLGLPVSSE</sequence>
<protein>
    <submittedName>
        <fullName evidence="2">Uncharacterized protein</fullName>
    </submittedName>
</protein>
<reference evidence="2" key="2">
    <citation type="journal article" date="2015" name="Data Brief">
        <title>Shoot transcriptome of the giant reed, Arundo donax.</title>
        <authorList>
            <person name="Barrero R.A."/>
            <person name="Guerrero F.D."/>
            <person name="Moolhuijzen P."/>
            <person name="Goolsby J.A."/>
            <person name="Tidwell J."/>
            <person name="Bellgard S.E."/>
            <person name="Bellgard M.I."/>
        </authorList>
    </citation>
    <scope>NUCLEOTIDE SEQUENCE</scope>
    <source>
        <tissue evidence="2">Shoot tissue taken approximately 20 cm above the soil surface</tissue>
    </source>
</reference>
<dbReference type="EMBL" id="GBRH01238770">
    <property type="protein sequence ID" value="JAD59125.1"/>
    <property type="molecule type" value="Transcribed_RNA"/>
</dbReference>
<dbReference type="AlphaFoldDB" id="A0A0A9BD52"/>
<organism evidence="2">
    <name type="scientific">Arundo donax</name>
    <name type="common">Giant reed</name>
    <name type="synonym">Donax arundinaceus</name>
    <dbReference type="NCBI Taxonomy" id="35708"/>
    <lineage>
        <taxon>Eukaryota</taxon>
        <taxon>Viridiplantae</taxon>
        <taxon>Streptophyta</taxon>
        <taxon>Embryophyta</taxon>
        <taxon>Tracheophyta</taxon>
        <taxon>Spermatophyta</taxon>
        <taxon>Magnoliopsida</taxon>
        <taxon>Liliopsida</taxon>
        <taxon>Poales</taxon>
        <taxon>Poaceae</taxon>
        <taxon>PACMAD clade</taxon>
        <taxon>Arundinoideae</taxon>
        <taxon>Arundineae</taxon>
        <taxon>Arundo</taxon>
    </lineage>
</organism>
<name>A0A0A9BD52_ARUDO</name>
<accession>A0A0A9BD52</accession>
<evidence type="ECO:0000313" key="2">
    <source>
        <dbReference type="EMBL" id="JAD59125.1"/>
    </source>
</evidence>
<reference evidence="2" key="1">
    <citation type="submission" date="2014-09" db="EMBL/GenBank/DDBJ databases">
        <authorList>
            <person name="Magalhaes I.L.F."/>
            <person name="Oliveira U."/>
            <person name="Santos F.R."/>
            <person name="Vidigal T.H.D.A."/>
            <person name="Brescovit A.D."/>
            <person name="Santos A.J."/>
        </authorList>
    </citation>
    <scope>NUCLEOTIDE SEQUENCE</scope>
    <source>
        <tissue evidence="2">Shoot tissue taken approximately 20 cm above the soil surface</tissue>
    </source>
</reference>
<proteinExistence type="predicted"/>
<evidence type="ECO:0000256" key="1">
    <source>
        <dbReference type="SAM" id="MobiDB-lite"/>
    </source>
</evidence>